<reference evidence="1 2" key="1">
    <citation type="submission" date="2020-08" db="EMBL/GenBank/DDBJ databases">
        <title>Bridging the membrane lipid divide: bacteria of the FCB group superphylum have the potential to synthesize archaeal ether lipids.</title>
        <authorList>
            <person name="Villanueva L."/>
            <person name="Von Meijenfeldt F.A.B."/>
            <person name="Westbye A.B."/>
            <person name="Yadav S."/>
            <person name="Hopmans E.C."/>
            <person name="Dutilh B.E."/>
            <person name="Sinninghe Damste J.S."/>
        </authorList>
    </citation>
    <scope>NUCLEOTIDE SEQUENCE [LARGE SCALE GENOMIC DNA]</scope>
    <source>
        <strain evidence="1">NIOZ-UU47</strain>
    </source>
</reference>
<comment type="caution">
    <text evidence="1">The sequence shown here is derived from an EMBL/GenBank/DDBJ whole genome shotgun (WGS) entry which is preliminary data.</text>
</comment>
<gene>
    <name evidence="1" type="ORF">H8E41_01285</name>
</gene>
<dbReference type="AlphaFoldDB" id="A0A8J6TDF6"/>
<name>A0A8J6TDF6_9BACT</name>
<proteinExistence type="predicted"/>
<evidence type="ECO:0000313" key="1">
    <source>
        <dbReference type="EMBL" id="MBC8316508.1"/>
    </source>
</evidence>
<protein>
    <submittedName>
        <fullName evidence="1">Uncharacterized protein</fullName>
    </submittedName>
</protein>
<evidence type="ECO:0000313" key="2">
    <source>
        <dbReference type="Proteomes" id="UP000614424"/>
    </source>
</evidence>
<sequence>MEILNVVKAEKCKDHSIKLHIEDFDGQVDTKRYADIRGAVSWPIGSSPAYVCLVGQEYIRPKPFEKQAPIGRRVLLAEFESVDFAGDPLFAKIIDFADQFHCYEFYVDQGERFTGFHADFREYERERSSSIHLRDAYDADNFMVGMSRIKTGIDRGNLMIPADSLAYSQLQSITRPDLADNPEQRFYALNGLRHVISGFHRNPPIIRPPRDSRLWPRRPRGAMVA</sequence>
<dbReference type="EMBL" id="JACNJZ010000038">
    <property type="protein sequence ID" value="MBC8316508.1"/>
    <property type="molecule type" value="Genomic_DNA"/>
</dbReference>
<accession>A0A8J6TDF6</accession>
<dbReference type="Proteomes" id="UP000614424">
    <property type="component" value="Unassembled WGS sequence"/>
</dbReference>
<organism evidence="1 2">
    <name type="scientific">Candidatus Desulfobia pelagia</name>
    <dbReference type="NCBI Taxonomy" id="2841692"/>
    <lineage>
        <taxon>Bacteria</taxon>
        <taxon>Pseudomonadati</taxon>
        <taxon>Thermodesulfobacteriota</taxon>
        <taxon>Desulfobulbia</taxon>
        <taxon>Desulfobulbales</taxon>
        <taxon>Desulfobulbaceae</taxon>
        <taxon>Candidatus Desulfobia</taxon>
    </lineage>
</organism>